<keyword evidence="5" id="KW-1185">Reference proteome</keyword>
<feature type="compositionally biased region" description="Polar residues" evidence="1">
    <location>
        <begin position="144"/>
        <end position="153"/>
    </location>
</feature>
<evidence type="ECO:0000259" key="3">
    <source>
        <dbReference type="Pfam" id="PF24008"/>
    </source>
</evidence>
<dbReference type="Pfam" id="PF24008">
    <property type="entry name" value="DUF7322"/>
    <property type="match status" value="1"/>
</dbReference>
<gene>
    <name evidence="4" type="ORF">SAMN04489841_1978</name>
</gene>
<evidence type="ECO:0000313" key="4">
    <source>
        <dbReference type="EMBL" id="SEQ52921.1"/>
    </source>
</evidence>
<feature type="compositionally biased region" description="Acidic residues" evidence="1">
    <location>
        <begin position="123"/>
        <end position="140"/>
    </location>
</feature>
<feature type="region of interest" description="Disordered" evidence="1">
    <location>
        <begin position="119"/>
        <end position="160"/>
    </location>
</feature>
<evidence type="ECO:0000313" key="5">
    <source>
        <dbReference type="Proteomes" id="UP000199114"/>
    </source>
</evidence>
<feature type="transmembrane region" description="Helical" evidence="2">
    <location>
        <begin position="67"/>
        <end position="88"/>
    </location>
</feature>
<evidence type="ECO:0000256" key="1">
    <source>
        <dbReference type="SAM" id="MobiDB-lite"/>
    </source>
</evidence>
<feature type="domain" description="DUF7322" evidence="3">
    <location>
        <begin position="57"/>
        <end position="117"/>
    </location>
</feature>
<accession>A0A1H9GS65</accession>
<feature type="transmembrane region" description="Helical" evidence="2">
    <location>
        <begin position="94"/>
        <end position="111"/>
    </location>
</feature>
<evidence type="ECO:0000256" key="2">
    <source>
        <dbReference type="SAM" id="Phobius"/>
    </source>
</evidence>
<feature type="compositionally biased region" description="Acidic residues" evidence="1">
    <location>
        <begin position="9"/>
        <end position="24"/>
    </location>
</feature>
<name>A0A1H9GS65_9EURY</name>
<keyword evidence="2" id="KW-0812">Transmembrane</keyword>
<dbReference type="AlphaFoldDB" id="A0A1H9GS65"/>
<dbReference type="OrthoDB" id="330633at2157"/>
<keyword evidence="2" id="KW-1133">Transmembrane helix</keyword>
<keyword evidence="2" id="KW-0472">Membrane</keyword>
<sequence length="160" mass="17569">MVFDRTENEPEEWDPEAEFYDPESDGLTIPQVSPGDDGPDDDLGDLSNAIEPSTAETDVPADVLQTFWVTVLVLNAAVLFVSLGLLLLIFEGRLTHSAILVAAGVALFGLAGRRYREFRRDEDTEPEHDIDEQDDTDFDANDAASRSTDPAETTSEDGHQ</sequence>
<dbReference type="STRING" id="1186196.SAMN04489841_1978"/>
<protein>
    <recommendedName>
        <fullName evidence="3">DUF7322 domain-containing protein</fullName>
    </recommendedName>
</protein>
<dbReference type="InterPro" id="IPR055746">
    <property type="entry name" value="DUF7322"/>
</dbReference>
<feature type="region of interest" description="Disordered" evidence="1">
    <location>
        <begin position="1"/>
        <end position="45"/>
    </location>
</feature>
<dbReference type="Proteomes" id="UP000199114">
    <property type="component" value="Unassembled WGS sequence"/>
</dbReference>
<organism evidence="4 5">
    <name type="scientific">Natrinema salaciae</name>
    <dbReference type="NCBI Taxonomy" id="1186196"/>
    <lineage>
        <taxon>Archaea</taxon>
        <taxon>Methanobacteriati</taxon>
        <taxon>Methanobacteriota</taxon>
        <taxon>Stenosarchaea group</taxon>
        <taxon>Halobacteria</taxon>
        <taxon>Halobacteriales</taxon>
        <taxon>Natrialbaceae</taxon>
        <taxon>Natrinema</taxon>
    </lineage>
</organism>
<dbReference type="EMBL" id="FOFD01000002">
    <property type="protein sequence ID" value="SEQ52921.1"/>
    <property type="molecule type" value="Genomic_DNA"/>
</dbReference>
<dbReference type="RefSeq" id="WP_090616972.1">
    <property type="nucleotide sequence ID" value="NZ_FOFD01000002.1"/>
</dbReference>
<proteinExistence type="predicted"/>
<reference evidence="5" key="1">
    <citation type="submission" date="2016-10" db="EMBL/GenBank/DDBJ databases">
        <authorList>
            <person name="Varghese N."/>
            <person name="Submissions S."/>
        </authorList>
    </citation>
    <scope>NUCLEOTIDE SEQUENCE [LARGE SCALE GENOMIC DNA]</scope>
    <source>
        <strain evidence="5">DSM 25055</strain>
    </source>
</reference>